<dbReference type="Proteomes" id="UP000751224">
    <property type="component" value="Unassembled WGS sequence"/>
</dbReference>
<proteinExistence type="predicted"/>
<reference evidence="2" key="1">
    <citation type="submission" date="2021-02" db="EMBL/GenBank/DDBJ databases">
        <title>Infant gut strain persistence is associated with maternal origin, phylogeny, and functional potential including surface adhesion and iron acquisition.</title>
        <authorList>
            <person name="Lou Y.C."/>
        </authorList>
    </citation>
    <scope>NUCLEOTIDE SEQUENCE</scope>
    <source>
        <strain evidence="2">L3_108_000G1_dasL3_108_000G1_metabat.metabat.11</strain>
    </source>
</reference>
<keyword evidence="1" id="KW-0812">Transmembrane</keyword>
<name>A0A943ELW9_9FIRM</name>
<feature type="transmembrane region" description="Helical" evidence="1">
    <location>
        <begin position="52"/>
        <end position="83"/>
    </location>
</feature>
<keyword evidence="1" id="KW-0472">Membrane</keyword>
<dbReference type="RefSeq" id="WP_303888123.1">
    <property type="nucleotide sequence ID" value="NZ_JAGZCC010000082.1"/>
</dbReference>
<evidence type="ECO:0000313" key="3">
    <source>
        <dbReference type="Proteomes" id="UP000751224"/>
    </source>
</evidence>
<dbReference type="AlphaFoldDB" id="A0A943ELW9"/>
<sequence length="138" mass="14618">DYKNNETQTKGIHDEVVDDIPKNTQNIDNGTNSVHSSVRIETVTTENSLMSILSLILGIFSIICCCFIVPPATSAIIGLILGIVALKTNRGNKTIAIIGIILCSIGIALTIFFIAIAIIFGSINAVFEIPATISSGTI</sequence>
<gene>
    <name evidence="2" type="ORF">KHX14_09950</name>
</gene>
<feature type="non-terminal residue" evidence="2">
    <location>
        <position position="1"/>
    </location>
</feature>
<organism evidence="2 3">
    <name type="scientific">Thomasclavelia spiroformis</name>
    <dbReference type="NCBI Taxonomy" id="29348"/>
    <lineage>
        <taxon>Bacteria</taxon>
        <taxon>Bacillati</taxon>
        <taxon>Bacillota</taxon>
        <taxon>Erysipelotrichia</taxon>
        <taxon>Erysipelotrichales</taxon>
        <taxon>Coprobacillaceae</taxon>
        <taxon>Thomasclavelia</taxon>
    </lineage>
</organism>
<evidence type="ECO:0000256" key="1">
    <source>
        <dbReference type="SAM" id="Phobius"/>
    </source>
</evidence>
<protein>
    <submittedName>
        <fullName evidence="2">DUF4190 domain-containing protein</fullName>
    </submittedName>
</protein>
<keyword evidence="1" id="KW-1133">Transmembrane helix</keyword>
<accession>A0A943ELW9</accession>
<evidence type="ECO:0000313" key="2">
    <source>
        <dbReference type="EMBL" id="MBS5589107.1"/>
    </source>
</evidence>
<dbReference type="EMBL" id="JAGZCC010000082">
    <property type="protein sequence ID" value="MBS5589107.1"/>
    <property type="molecule type" value="Genomic_DNA"/>
</dbReference>
<feature type="transmembrane region" description="Helical" evidence="1">
    <location>
        <begin position="95"/>
        <end position="120"/>
    </location>
</feature>
<comment type="caution">
    <text evidence="2">The sequence shown here is derived from an EMBL/GenBank/DDBJ whole genome shotgun (WGS) entry which is preliminary data.</text>
</comment>